<keyword evidence="6" id="KW-0472">Membrane</keyword>
<dbReference type="PANTHER" id="PTHR37326">
    <property type="entry name" value="BLL3975 PROTEIN"/>
    <property type="match status" value="1"/>
</dbReference>
<keyword evidence="6" id="KW-1133">Transmembrane helix</keyword>
<dbReference type="Pfam" id="PF24827">
    <property type="entry name" value="AstE_AspA_cat"/>
    <property type="match status" value="1"/>
</dbReference>
<feature type="domain" description="Succinylglutamate desuccinylase/Aspartoacylase catalytic" evidence="7">
    <location>
        <begin position="112"/>
        <end position="205"/>
    </location>
</feature>
<dbReference type="PANTHER" id="PTHR37326:SF1">
    <property type="entry name" value="BLL3975 PROTEIN"/>
    <property type="match status" value="1"/>
</dbReference>
<evidence type="ECO:0000256" key="6">
    <source>
        <dbReference type="SAM" id="Phobius"/>
    </source>
</evidence>
<feature type="region of interest" description="Disordered" evidence="5">
    <location>
        <begin position="157"/>
        <end position="177"/>
    </location>
</feature>
<proteinExistence type="predicted"/>
<evidence type="ECO:0000313" key="8">
    <source>
        <dbReference type="EMBL" id="MBX0322938.1"/>
    </source>
</evidence>
<comment type="cofactor">
    <cofactor evidence="1">
        <name>Zn(2+)</name>
        <dbReference type="ChEBI" id="CHEBI:29105"/>
    </cofactor>
</comment>
<dbReference type="Gene3D" id="3.40.630.10">
    <property type="entry name" value="Zn peptidases"/>
    <property type="match status" value="1"/>
</dbReference>
<gene>
    <name evidence="8" type="ORF">EGH21_07845</name>
</gene>
<evidence type="ECO:0000256" key="5">
    <source>
        <dbReference type="SAM" id="MobiDB-lite"/>
    </source>
</evidence>
<keyword evidence="3" id="KW-0378">Hydrolase</keyword>
<dbReference type="RefSeq" id="WP_220617909.1">
    <property type="nucleotide sequence ID" value="NZ_RKLR01000002.1"/>
</dbReference>
<dbReference type="InterPro" id="IPR053138">
    <property type="entry name" value="N-alpha-Ac-DABA_deacetylase"/>
</dbReference>
<feature type="transmembrane region" description="Helical" evidence="6">
    <location>
        <begin position="12"/>
        <end position="32"/>
    </location>
</feature>
<dbReference type="GO" id="GO:0016788">
    <property type="term" value="F:hydrolase activity, acting on ester bonds"/>
    <property type="evidence" value="ECO:0007669"/>
    <property type="project" value="InterPro"/>
</dbReference>
<feature type="region of interest" description="Disordered" evidence="5">
    <location>
        <begin position="46"/>
        <end position="87"/>
    </location>
</feature>
<keyword evidence="4" id="KW-0862">Zinc</keyword>
<dbReference type="InterPro" id="IPR055438">
    <property type="entry name" value="AstE_AspA_cat"/>
</dbReference>
<dbReference type="SUPFAM" id="SSF53187">
    <property type="entry name" value="Zn-dependent exopeptidases"/>
    <property type="match status" value="1"/>
</dbReference>
<keyword evidence="9" id="KW-1185">Reference proteome</keyword>
<comment type="caution">
    <text evidence="8">The sequence shown here is derived from an EMBL/GenBank/DDBJ whole genome shotgun (WGS) entry which is preliminary data.</text>
</comment>
<dbReference type="EMBL" id="RKLR01000002">
    <property type="protein sequence ID" value="MBX0322938.1"/>
    <property type="molecule type" value="Genomic_DNA"/>
</dbReference>
<evidence type="ECO:0000256" key="3">
    <source>
        <dbReference type="ARBA" id="ARBA00022801"/>
    </source>
</evidence>
<evidence type="ECO:0000259" key="7">
    <source>
        <dbReference type="Pfam" id="PF24827"/>
    </source>
</evidence>
<dbReference type="AlphaFoldDB" id="A0AAW4PPL8"/>
<dbReference type="GO" id="GO:0046872">
    <property type="term" value="F:metal ion binding"/>
    <property type="evidence" value="ECO:0007669"/>
    <property type="project" value="UniProtKB-KW"/>
</dbReference>
<name>A0AAW4PPL8_9EURY</name>
<accession>A0AAW4PPL8</accession>
<dbReference type="Proteomes" id="UP001430377">
    <property type="component" value="Unassembled WGS sequence"/>
</dbReference>
<evidence type="ECO:0000313" key="9">
    <source>
        <dbReference type="Proteomes" id="UP001430377"/>
    </source>
</evidence>
<keyword evidence="2" id="KW-0479">Metal-binding</keyword>
<feature type="compositionally biased region" description="Low complexity" evidence="5">
    <location>
        <begin position="52"/>
        <end position="85"/>
    </location>
</feature>
<evidence type="ECO:0000256" key="2">
    <source>
        <dbReference type="ARBA" id="ARBA00022723"/>
    </source>
</evidence>
<sequence length="316" mass="33453">MGPSSKPSASTVLVLAVTVLVTAVVVTGPLAVGTSLASRFAPAEFAATEASTPGERPGTTQTTTPTPTPTVTTTEPTRTPTTTTATDDRRYRYTLREGANATTVHVSDSGRPGPTVVVVGGQHGNEPAGAVAARDVATWEVERGTLVVVPEANPRALDNGTREVDGRDLNAQFPVGDRPTSRQARAIWSVLVRHDADVVVDLHSSDGIYGVDGGVGQAVFPTVTGDAVPHAETAIARVNDEYRLDGPRSFRRGNAMGRSGRSLTRKVAGDLNETAYIVETTKRNTTRRTRVEWTTSVTWEVLRLHGVVSGERPAPE</sequence>
<keyword evidence="6" id="KW-0812">Transmembrane</keyword>
<organism evidence="8 9">
    <name type="scientific">Haloarcula rubra</name>
    <dbReference type="NCBI Taxonomy" id="2487747"/>
    <lineage>
        <taxon>Archaea</taxon>
        <taxon>Methanobacteriati</taxon>
        <taxon>Methanobacteriota</taxon>
        <taxon>Stenosarchaea group</taxon>
        <taxon>Halobacteria</taxon>
        <taxon>Halobacteriales</taxon>
        <taxon>Haloarculaceae</taxon>
        <taxon>Haloarcula</taxon>
    </lineage>
</organism>
<protein>
    <submittedName>
        <fullName evidence="8">Succinylglutamate desuccinylase/aspartoacylase family protein</fullName>
    </submittedName>
</protein>
<evidence type="ECO:0000256" key="4">
    <source>
        <dbReference type="ARBA" id="ARBA00022833"/>
    </source>
</evidence>
<evidence type="ECO:0000256" key="1">
    <source>
        <dbReference type="ARBA" id="ARBA00001947"/>
    </source>
</evidence>
<reference evidence="8 9" key="1">
    <citation type="submission" date="2021-06" db="EMBL/GenBank/DDBJ databases">
        <title>Halomicroarcula sp. a new haloarchaeum isolated from saline soil.</title>
        <authorList>
            <person name="Duran-Viseras A."/>
            <person name="Sanchez-Porro C."/>
            <person name="Ventosa A."/>
        </authorList>
    </citation>
    <scope>NUCLEOTIDE SEQUENCE [LARGE SCALE GENOMIC DNA]</scope>
    <source>
        <strain evidence="8 9">F13</strain>
    </source>
</reference>